<evidence type="ECO:0000313" key="1">
    <source>
        <dbReference type="EMBL" id="EJP63297.1"/>
    </source>
</evidence>
<protein>
    <submittedName>
        <fullName evidence="1">Oxidoreductase-like protein</fullName>
    </submittedName>
</protein>
<name>J4UIG3_BEAB2</name>
<dbReference type="STRING" id="655819.J4UIG3"/>
<dbReference type="PANTHER" id="PTHR46865">
    <property type="entry name" value="OXIDOREDUCTASE-RELATED"/>
    <property type="match status" value="1"/>
</dbReference>
<dbReference type="InParanoid" id="J4UIG3"/>
<reference evidence="1 2" key="1">
    <citation type="journal article" date="2012" name="Sci. Rep.">
        <title>Genomic perspectives on the evolution of fungal entomopathogenicity in Beauveria bassiana.</title>
        <authorList>
            <person name="Xiao G."/>
            <person name="Ying S.H."/>
            <person name="Zheng P."/>
            <person name="Wang Z.L."/>
            <person name="Zhang S."/>
            <person name="Xie X.Q."/>
            <person name="Shang Y."/>
            <person name="St Leger R.J."/>
            <person name="Zhao G.P."/>
            <person name="Wang C."/>
            <person name="Feng M.G."/>
        </authorList>
    </citation>
    <scope>NUCLEOTIDE SEQUENCE [LARGE SCALE GENOMIC DNA]</scope>
    <source>
        <strain evidence="1 2">ARSEF 2860</strain>
    </source>
</reference>
<dbReference type="AlphaFoldDB" id="J4UIG3"/>
<dbReference type="RefSeq" id="XP_008601010.1">
    <property type="nucleotide sequence ID" value="XM_008602788.1"/>
</dbReference>
<sequence>MSPTDFEIFAPEFDKRDDCVDVTFCDGTAETYDMLIGADVDSINMGIYMCKTLRISNTNKLITLYVATGKRMLMTHIQSYTKYKFTWASAAHEKELGGVRAQDVDAQKAFFGGLFQNAGLRAEELVGSIHKATDFYVSSTHMICSGMWSANRVVLVGDAGYLPTPLSGFGTSVAPIGATMLAGEIAKYGLEQLPKAPEAYEKSFRPYVEKS</sequence>
<keyword evidence="2" id="KW-1185">Reference proteome</keyword>
<dbReference type="OrthoDB" id="655030at2759"/>
<dbReference type="PANTHER" id="PTHR46865:SF2">
    <property type="entry name" value="MONOOXYGENASE"/>
    <property type="match status" value="1"/>
</dbReference>
<dbReference type="SUPFAM" id="SSF51905">
    <property type="entry name" value="FAD/NAD(P)-binding domain"/>
    <property type="match status" value="1"/>
</dbReference>
<dbReference type="Proteomes" id="UP000002762">
    <property type="component" value="Unassembled WGS sequence"/>
</dbReference>
<dbReference type="Gene3D" id="3.50.50.60">
    <property type="entry name" value="FAD/NAD(P)-binding domain"/>
    <property type="match status" value="1"/>
</dbReference>
<dbReference type="EMBL" id="JH725176">
    <property type="protein sequence ID" value="EJP63297.1"/>
    <property type="molecule type" value="Genomic_DNA"/>
</dbReference>
<evidence type="ECO:0000313" key="2">
    <source>
        <dbReference type="Proteomes" id="UP000002762"/>
    </source>
</evidence>
<dbReference type="GeneID" id="19890703"/>
<dbReference type="InterPro" id="IPR036188">
    <property type="entry name" value="FAD/NAD-bd_sf"/>
</dbReference>
<dbReference type="Gene3D" id="3.30.9.10">
    <property type="entry name" value="D-Amino Acid Oxidase, subunit A, domain 2"/>
    <property type="match status" value="1"/>
</dbReference>
<gene>
    <name evidence="1" type="ORF">BBA_07691</name>
</gene>
<accession>J4UIG3</accession>
<organism evidence="1 2">
    <name type="scientific">Beauveria bassiana (strain ARSEF 2860)</name>
    <name type="common">White muscardine disease fungus</name>
    <name type="synonym">Tritirachium shiotae</name>
    <dbReference type="NCBI Taxonomy" id="655819"/>
    <lineage>
        <taxon>Eukaryota</taxon>
        <taxon>Fungi</taxon>
        <taxon>Dikarya</taxon>
        <taxon>Ascomycota</taxon>
        <taxon>Pezizomycotina</taxon>
        <taxon>Sordariomycetes</taxon>
        <taxon>Hypocreomycetidae</taxon>
        <taxon>Hypocreales</taxon>
        <taxon>Cordycipitaceae</taxon>
        <taxon>Beauveria</taxon>
    </lineage>
</organism>
<proteinExistence type="predicted"/>
<dbReference type="HOGENOM" id="CLU_1304656_0_0_1"/>
<dbReference type="InterPro" id="IPR051704">
    <property type="entry name" value="FAD_aromatic-hydroxylase"/>
</dbReference>